<dbReference type="GO" id="GO:0043161">
    <property type="term" value="P:proteasome-mediated ubiquitin-dependent protein catabolic process"/>
    <property type="evidence" value="ECO:0007669"/>
    <property type="project" value="TreeGrafter"/>
</dbReference>
<evidence type="ECO:0000313" key="3">
    <source>
        <dbReference type="EMBL" id="KAI6656020.1"/>
    </source>
</evidence>
<dbReference type="PANTHER" id="PTHR24104:SF25">
    <property type="entry name" value="PROTEIN LIN-41"/>
    <property type="match status" value="1"/>
</dbReference>
<dbReference type="PROSITE" id="PS51125">
    <property type="entry name" value="NHL"/>
    <property type="match status" value="1"/>
</dbReference>
<protein>
    <submittedName>
        <fullName evidence="3">Uncharacterized protein</fullName>
    </submittedName>
</protein>
<dbReference type="Gene3D" id="2.120.10.30">
    <property type="entry name" value="TolB, C-terminal domain"/>
    <property type="match status" value="1"/>
</dbReference>
<evidence type="ECO:0000256" key="2">
    <source>
        <dbReference type="PROSITE-ProRule" id="PRU00504"/>
    </source>
</evidence>
<dbReference type="Pfam" id="PF01436">
    <property type="entry name" value="NHL"/>
    <property type="match status" value="1"/>
</dbReference>
<dbReference type="EMBL" id="JAKMXF010000166">
    <property type="protein sequence ID" value="KAI6656020.1"/>
    <property type="molecule type" value="Genomic_DNA"/>
</dbReference>
<evidence type="ECO:0000313" key="4">
    <source>
        <dbReference type="Proteomes" id="UP001165289"/>
    </source>
</evidence>
<dbReference type="InterPro" id="IPR011042">
    <property type="entry name" value="6-blade_b-propeller_TolB-like"/>
</dbReference>
<dbReference type="AlphaFoldDB" id="A0AAV7K5V0"/>
<dbReference type="GO" id="GO:0061630">
    <property type="term" value="F:ubiquitin protein ligase activity"/>
    <property type="evidence" value="ECO:0007669"/>
    <property type="project" value="TreeGrafter"/>
</dbReference>
<proteinExistence type="predicted"/>
<dbReference type="GO" id="GO:0000209">
    <property type="term" value="P:protein polyubiquitination"/>
    <property type="evidence" value="ECO:0007669"/>
    <property type="project" value="TreeGrafter"/>
</dbReference>
<reference evidence="3 4" key="1">
    <citation type="journal article" date="2023" name="BMC Biol.">
        <title>The compact genome of the sponge Oopsacas minuta (Hexactinellida) is lacking key metazoan core genes.</title>
        <authorList>
            <person name="Santini S."/>
            <person name="Schenkelaars Q."/>
            <person name="Jourda C."/>
            <person name="Duchesne M."/>
            <person name="Belahbib H."/>
            <person name="Rocher C."/>
            <person name="Selva M."/>
            <person name="Riesgo A."/>
            <person name="Vervoort M."/>
            <person name="Leys S.P."/>
            <person name="Kodjabachian L."/>
            <person name="Le Bivic A."/>
            <person name="Borchiellini C."/>
            <person name="Claverie J.M."/>
            <person name="Renard E."/>
        </authorList>
    </citation>
    <scope>NUCLEOTIDE SEQUENCE [LARGE SCALE GENOMIC DNA]</scope>
    <source>
        <strain evidence="3">SPO-2</strain>
    </source>
</reference>
<gene>
    <name evidence="3" type="ORF">LOD99_1754</name>
</gene>
<comment type="caution">
    <text evidence="3">The sequence shown here is derived from an EMBL/GenBank/DDBJ whole genome shotgun (WGS) entry which is preliminary data.</text>
</comment>
<dbReference type="GO" id="GO:0008270">
    <property type="term" value="F:zinc ion binding"/>
    <property type="evidence" value="ECO:0007669"/>
    <property type="project" value="UniProtKB-KW"/>
</dbReference>
<feature type="repeat" description="NHL" evidence="2">
    <location>
        <begin position="50"/>
        <end position="93"/>
    </location>
</feature>
<dbReference type="InterPro" id="IPR050952">
    <property type="entry name" value="TRIM-NHL_E3_ligases"/>
</dbReference>
<sequence>MNQIRKFLKRFGQDILKRPWGIAVAEDNVFITDRELHALLQFNKKDYKLVKRTGNKGAGDGELDKPQGLCVDYNGDVYVADLNNHRVSIFSNALEFVNSLGTHQLHGPGDVKVTPTSIVVLDLSPNCVHFYSRGEHLINSCITIGEDGVVCVPSFFSLDIAGNILITDLYRNNIKILSPSGELIHTIGREGHRRGEFVYPYGISISALGTIYVISHNINFCLQAF</sequence>
<dbReference type="Proteomes" id="UP001165289">
    <property type="component" value="Unassembled WGS sequence"/>
</dbReference>
<name>A0AAV7K5V0_9METZ</name>
<dbReference type="PANTHER" id="PTHR24104">
    <property type="entry name" value="E3 UBIQUITIN-PROTEIN LIGASE NHLRC1-RELATED"/>
    <property type="match status" value="1"/>
</dbReference>
<keyword evidence="1" id="KW-0677">Repeat</keyword>
<organism evidence="3 4">
    <name type="scientific">Oopsacas minuta</name>
    <dbReference type="NCBI Taxonomy" id="111878"/>
    <lineage>
        <taxon>Eukaryota</taxon>
        <taxon>Metazoa</taxon>
        <taxon>Porifera</taxon>
        <taxon>Hexactinellida</taxon>
        <taxon>Hexasterophora</taxon>
        <taxon>Lyssacinosida</taxon>
        <taxon>Leucopsacidae</taxon>
        <taxon>Oopsacas</taxon>
    </lineage>
</organism>
<evidence type="ECO:0000256" key="1">
    <source>
        <dbReference type="ARBA" id="ARBA00022737"/>
    </source>
</evidence>
<accession>A0AAV7K5V0</accession>
<dbReference type="CDD" id="cd05819">
    <property type="entry name" value="NHL"/>
    <property type="match status" value="1"/>
</dbReference>
<dbReference type="InterPro" id="IPR001258">
    <property type="entry name" value="NHL_repeat"/>
</dbReference>
<dbReference type="SUPFAM" id="SSF63829">
    <property type="entry name" value="Calcium-dependent phosphotriesterase"/>
    <property type="match status" value="1"/>
</dbReference>
<keyword evidence="4" id="KW-1185">Reference proteome</keyword>